<keyword evidence="5" id="KW-0418">Kinase</keyword>
<keyword evidence="6" id="KW-0067">ATP-binding</keyword>
<dbReference type="FunFam" id="1.10.510.10:FF:001023">
    <property type="entry name" value="Os07g0541700 protein"/>
    <property type="match status" value="1"/>
</dbReference>
<proteinExistence type="predicted"/>
<keyword evidence="4" id="KW-0547">Nucleotide-binding</keyword>
<dbReference type="PROSITE" id="PS50011">
    <property type="entry name" value="PROTEIN_KINASE_DOM"/>
    <property type="match status" value="1"/>
</dbReference>
<dbReference type="EC" id="2.7.11.1" evidence="1"/>
<dbReference type="InterPro" id="IPR020635">
    <property type="entry name" value="Tyr_kinase_cat_dom"/>
</dbReference>
<dbReference type="InterPro" id="IPR011009">
    <property type="entry name" value="Kinase-like_dom_sf"/>
</dbReference>
<dbReference type="SUPFAM" id="SSF56112">
    <property type="entry name" value="Protein kinase-like (PK-like)"/>
    <property type="match status" value="1"/>
</dbReference>
<accession>A0AA38WFL0</accession>
<evidence type="ECO:0000256" key="6">
    <source>
        <dbReference type="ARBA" id="ARBA00022840"/>
    </source>
</evidence>
<dbReference type="SMART" id="SM00219">
    <property type="entry name" value="TyrKc"/>
    <property type="match status" value="1"/>
</dbReference>
<dbReference type="GO" id="GO:0005524">
    <property type="term" value="F:ATP binding"/>
    <property type="evidence" value="ECO:0007669"/>
    <property type="project" value="UniProtKB-KW"/>
</dbReference>
<dbReference type="EMBL" id="JARYMX010000004">
    <property type="protein sequence ID" value="KAJ9550400.1"/>
    <property type="molecule type" value="Genomic_DNA"/>
</dbReference>
<evidence type="ECO:0000259" key="9">
    <source>
        <dbReference type="PROSITE" id="PS50011"/>
    </source>
</evidence>
<dbReference type="Gene3D" id="1.10.510.10">
    <property type="entry name" value="Transferase(Phosphotransferase) domain 1"/>
    <property type="match status" value="1"/>
</dbReference>
<feature type="domain" description="Protein kinase" evidence="9">
    <location>
        <begin position="1"/>
        <end position="203"/>
    </location>
</feature>
<evidence type="ECO:0000256" key="3">
    <source>
        <dbReference type="ARBA" id="ARBA00022679"/>
    </source>
</evidence>
<dbReference type="PROSITE" id="PS00108">
    <property type="entry name" value="PROTEIN_KINASE_ST"/>
    <property type="match status" value="1"/>
</dbReference>
<protein>
    <recommendedName>
        <fullName evidence="1">non-specific serine/threonine protein kinase</fullName>
        <ecNumber evidence="1">2.7.11.1</ecNumber>
    </recommendedName>
</protein>
<name>A0AA38WFL0_9ASTR</name>
<keyword evidence="2" id="KW-0723">Serine/threonine-protein kinase</keyword>
<evidence type="ECO:0000256" key="2">
    <source>
        <dbReference type="ARBA" id="ARBA00022527"/>
    </source>
</evidence>
<dbReference type="PANTHER" id="PTHR27002">
    <property type="entry name" value="RECEPTOR-LIKE SERINE/THREONINE-PROTEIN KINASE SD1-8"/>
    <property type="match status" value="1"/>
</dbReference>
<dbReference type="Pfam" id="PF07714">
    <property type="entry name" value="PK_Tyr_Ser-Thr"/>
    <property type="match status" value="1"/>
</dbReference>
<dbReference type="InterPro" id="IPR000719">
    <property type="entry name" value="Prot_kinase_dom"/>
</dbReference>
<evidence type="ECO:0000256" key="4">
    <source>
        <dbReference type="ARBA" id="ARBA00022741"/>
    </source>
</evidence>
<evidence type="ECO:0000256" key="1">
    <source>
        <dbReference type="ARBA" id="ARBA00012513"/>
    </source>
</evidence>
<organism evidence="10 11">
    <name type="scientific">Centaurea solstitialis</name>
    <name type="common">yellow star-thistle</name>
    <dbReference type="NCBI Taxonomy" id="347529"/>
    <lineage>
        <taxon>Eukaryota</taxon>
        <taxon>Viridiplantae</taxon>
        <taxon>Streptophyta</taxon>
        <taxon>Embryophyta</taxon>
        <taxon>Tracheophyta</taxon>
        <taxon>Spermatophyta</taxon>
        <taxon>Magnoliopsida</taxon>
        <taxon>eudicotyledons</taxon>
        <taxon>Gunneridae</taxon>
        <taxon>Pentapetalae</taxon>
        <taxon>asterids</taxon>
        <taxon>campanulids</taxon>
        <taxon>Asterales</taxon>
        <taxon>Asteraceae</taxon>
        <taxon>Carduoideae</taxon>
        <taxon>Cardueae</taxon>
        <taxon>Centaureinae</taxon>
        <taxon>Centaurea</taxon>
    </lineage>
</organism>
<evidence type="ECO:0000256" key="7">
    <source>
        <dbReference type="ARBA" id="ARBA00047899"/>
    </source>
</evidence>
<sequence>MTSFVFNNVKSHYLMATRFHIIQGIAQGLLYLHQDSRLRVVHRDLKAGNILLDCDMNPKISDFECSKNNESEAKTKRVVERCKNSSTQLRGYISPEYAVNGLFSEKSDIFSFGVLVLEIVSGNKSRGFFHEDHHDNLPGHAWRLYKAGKSLDLIDTSLGKSWSMFEVLRSIHIGLLCVQQLAEDRPTTRSVVRMLGGKVHYLLPSNLGSLSKAVKDTPCQLFLYHHLLTE</sequence>
<evidence type="ECO:0000313" key="11">
    <source>
        <dbReference type="Proteomes" id="UP001172457"/>
    </source>
</evidence>
<dbReference type="GO" id="GO:0004674">
    <property type="term" value="F:protein serine/threonine kinase activity"/>
    <property type="evidence" value="ECO:0007669"/>
    <property type="project" value="UniProtKB-KW"/>
</dbReference>
<comment type="catalytic activity">
    <reaction evidence="7">
        <text>L-threonyl-[protein] + ATP = O-phospho-L-threonyl-[protein] + ADP + H(+)</text>
        <dbReference type="Rhea" id="RHEA:46608"/>
        <dbReference type="Rhea" id="RHEA-COMP:11060"/>
        <dbReference type="Rhea" id="RHEA-COMP:11605"/>
        <dbReference type="ChEBI" id="CHEBI:15378"/>
        <dbReference type="ChEBI" id="CHEBI:30013"/>
        <dbReference type="ChEBI" id="CHEBI:30616"/>
        <dbReference type="ChEBI" id="CHEBI:61977"/>
        <dbReference type="ChEBI" id="CHEBI:456216"/>
        <dbReference type="EC" id="2.7.11.1"/>
    </reaction>
</comment>
<dbReference type="InterPro" id="IPR008271">
    <property type="entry name" value="Ser/Thr_kinase_AS"/>
</dbReference>
<comment type="caution">
    <text evidence="10">The sequence shown here is derived from an EMBL/GenBank/DDBJ whole genome shotgun (WGS) entry which is preliminary data.</text>
</comment>
<evidence type="ECO:0000313" key="10">
    <source>
        <dbReference type="EMBL" id="KAJ9550400.1"/>
    </source>
</evidence>
<dbReference type="PANTHER" id="PTHR27002:SF932">
    <property type="entry name" value="RECEPTOR-LIKE SERINE_THREONINE-PROTEIN KINASE"/>
    <property type="match status" value="1"/>
</dbReference>
<dbReference type="AlphaFoldDB" id="A0AA38WFL0"/>
<keyword evidence="3" id="KW-0808">Transferase</keyword>
<gene>
    <name evidence="10" type="ORF">OSB04_014445</name>
</gene>
<keyword evidence="11" id="KW-1185">Reference proteome</keyword>
<dbReference type="GO" id="GO:0005886">
    <property type="term" value="C:plasma membrane"/>
    <property type="evidence" value="ECO:0007669"/>
    <property type="project" value="TreeGrafter"/>
</dbReference>
<evidence type="ECO:0000256" key="5">
    <source>
        <dbReference type="ARBA" id="ARBA00022777"/>
    </source>
</evidence>
<dbReference type="GO" id="GO:0004713">
    <property type="term" value="F:protein tyrosine kinase activity"/>
    <property type="evidence" value="ECO:0007669"/>
    <property type="project" value="InterPro"/>
</dbReference>
<evidence type="ECO:0000256" key="8">
    <source>
        <dbReference type="ARBA" id="ARBA00048679"/>
    </source>
</evidence>
<dbReference type="Proteomes" id="UP001172457">
    <property type="component" value="Chromosome 4"/>
</dbReference>
<comment type="catalytic activity">
    <reaction evidence="8">
        <text>L-seryl-[protein] + ATP = O-phospho-L-seryl-[protein] + ADP + H(+)</text>
        <dbReference type="Rhea" id="RHEA:17989"/>
        <dbReference type="Rhea" id="RHEA-COMP:9863"/>
        <dbReference type="Rhea" id="RHEA-COMP:11604"/>
        <dbReference type="ChEBI" id="CHEBI:15378"/>
        <dbReference type="ChEBI" id="CHEBI:29999"/>
        <dbReference type="ChEBI" id="CHEBI:30616"/>
        <dbReference type="ChEBI" id="CHEBI:83421"/>
        <dbReference type="ChEBI" id="CHEBI:456216"/>
        <dbReference type="EC" id="2.7.11.1"/>
    </reaction>
</comment>
<dbReference type="InterPro" id="IPR001245">
    <property type="entry name" value="Ser-Thr/Tyr_kinase_cat_dom"/>
</dbReference>
<reference evidence="10" key="1">
    <citation type="submission" date="2023-03" db="EMBL/GenBank/DDBJ databases">
        <title>Chromosome-scale reference genome and RAD-based genetic map of yellow starthistle (Centaurea solstitialis) reveal putative structural variation and QTLs associated with invader traits.</title>
        <authorList>
            <person name="Reatini B."/>
            <person name="Cang F.A."/>
            <person name="Jiang Q."/>
            <person name="Mckibben M.T.W."/>
            <person name="Barker M.S."/>
            <person name="Rieseberg L.H."/>
            <person name="Dlugosch K.M."/>
        </authorList>
    </citation>
    <scope>NUCLEOTIDE SEQUENCE</scope>
    <source>
        <strain evidence="10">CAN-66</strain>
        <tissue evidence="10">Leaf</tissue>
    </source>
</reference>